<dbReference type="InterPro" id="IPR039935">
    <property type="entry name" value="YML079W-like"/>
</dbReference>
<dbReference type="InterPro" id="IPR009327">
    <property type="entry name" value="Cupin_DUF985"/>
</dbReference>
<organism evidence="2 3">
    <name type="scientific">Thermanaerothrix daxensis</name>
    <dbReference type="NCBI Taxonomy" id="869279"/>
    <lineage>
        <taxon>Bacteria</taxon>
        <taxon>Bacillati</taxon>
        <taxon>Chloroflexota</taxon>
        <taxon>Anaerolineae</taxon>
        <taxon>Anaerolineales</taxon>
        <taxon>Anaerolineaceae</taxon>
        <taxon>Thermanaerothrix</taxon>
    </lineage>
</organism>
<protein>
    <recommendedName>
        <fullName evidence="1">DUF985 domain-containing protein</fullName>
    </recommendedName>
</protein>
<dbReference type="InterPro" id="IPR014710">
    <property type="entry name" value="RmlC-like_jellyroll"/>
</dbReference>
<feature type="domain" description="DUF985" evidence="1">
    <location>
        <begin position="9"/>
        <end position="150"/>
    </location>
</feature>
<name>A0A0P6YDL7_9CHLR</name>
<dbReference type="Pfam" id="PF06172">
    <property type="entry name" value="Cupin_5"/>
    <property type="match status" value="1"/>
</dbReference>
<accession>A0A0P6YDL7</accession>
<reference evidence="2 3" key="1">
    <citation type="submission" date="2015-07" db="EMBL/GenBank/DDBJ databases">
        <title>Whole genome sequence of Thermanaerothrix daxensis DSM 23592.</title>
        <authorList>
            <person name="Hemp J."/>
            <person name="Ward L.M."/>
            <person name="Pace L.A."/>
            <person name="Fischer W.W."/>
        </authorList>
    </citation>
    <scope>NUCLEOTIDE SEQUENCE [LARGE SCALE GENOMIC DNA]</scope>
    <source>
        <strain evidence="2 3">GNS-1</strain>
    </source>
</reference>
<dbReference type="STRING" id="869279.SE15_07350"/>
<dbReference type="SUPFAM" id="SSF51182">
    <property type="entry name" value="RmlC-like cupins"/>
    <property type="match status" value="1"/>
</dbReference>
<dbReference type="CDD" id="cd06121">
    <property type="entry name" value="cupin_YML079wp"/>
    <property type="match status" value="1"/>
</dbReference>
<dbReference type="InterPro" id="IPR011051">
    <property type="entry name" value="RmlC_Cupin_sf"/>
</dbReference>
<proteinExistence type="predicted"/>
<dbReference type="Proteomes" id="UP000050544">
    <property type="component" value="Unassembled WGS sequence"/>
</dbReference>
<dbReference type="RefSeq" id="WP_054521471.1">
    <property type="nucleotide sequence ID" value="NZ_LGKO01000004.1"/>
</dbReference>
<comment type="caution">
    <text evidence="2">The sequence shown here is derived from an EMBL/GenBank/DDBJ whole genome shotgun (WGS) entry which is preliminary data.</text>
</comment>
<keyword evidence="3" id="KW-1185">Reference proteome</keyword>
<gene>
    <name evidence="2" type="ORF">SE15_07350</name>
</gene>
<dbReference type="AlphaFoldDB" id="A0A0P6YDL7"/>
<evidence type="ECO:0000259" key="1">
    <source>
        <dbReference type="Pfam" id="PF06172"/>
    </source>
</evidence>
<evidence type="ECO:0000313" key="2">
    <source>
        <dbReference type="EMBL" id="KPL83092.1"/>
    </source>
</evidence>
<sequence>MPSRPSVNEIIRLLNLKPLPAEGGLFVQTYISNEVLPPECIPGRYRGVSKPFGTAIYYLLTSESDSFSALHRLPTDEIYHFYLGDPVELLLLYPDGLSQRVVLGQDILAGQFVQWVVPRGVWQGSRLLPGGEYALLGTTMAPGFTPEDYEEGKRDHLIAQYPNEAERIAQLTR</sequence>
<dbReference type="PANTHER" id="PTHR33387">
    <property type="entry name" value="RMLC-LIKE JELLY ROLL FOLD PROTEIN"/>
    <property type="match status" value="1"/>
</dbReference>
<dbReference type="PANTHER" id="PTHR33387:SF3">
    <property type="entry name" value="DUF985 DOMAIN-CONTAINING PROTEIN"/>
    <property type="match status" value="1"/>
</dbReference>
<dbReference type="Gene3D" id="2.60.120.10">
    <property type="entry name" value="Jelly Rolls"/>
    <property type="match status" value="1"/>
</dbReference>
<dbReference type="OrthoDB" id="9798288at2"/>
<evidence type="ECO:0000313" key="3">
    <source>
        <dbReference type="Proteomes" id="UP000050544"/>
    </source>
</evidence>
<dbReference type="EMBL" id="LGKO01000004">
    <property type="protein sequence ID" value="KPL83092.1"/>
    <property type="molecule type" value="Genomic_DNA"/>
</dbReference>